<dbReference type="Gene3D" id="1.10.260.40">
    <property type="entry name" value="lambda repressor-like DNA-binding domains"/>
    <property type="match status" value="1"/>
</dbReference>
<dbReference type="PROSITE" id="PS50932">
    <property type="entry name" value="HTH_LACI_2"/>
    <property type="match status" value="1"/>
</dbReference>
<keyword evidence="3" id="KW-0804">Transcription</keyword>
<evidence type="ECO:0000259" key="4">
    <source>
        <dbReference type="PROSITE" id="PS50932"/>
    </source>
</evidence>
<evidence type="ECO:0000313" key="5">
    <source>
        <dbReference type="EMBL" id="NYI70542.1"/>
    </source>
</evidence>
<dbReference type="InterPro" id="IPR028082">
    <property type="entry name" value="Peripla_BP_I"/>
</dbReference>
<dbReference type="Pfam" id="PF00356">
    <property type="entry name" value="LacI"/>
    <property type="match status" value="1"/>
</dbReference>
<dbReference type="PANTHER" id="PTHR30146:SF138">
    <property type="entry name" value="TRANSCRIPTIONAL REGULATORY PROTEIN"/>
    <property type="match status" value="1"/>
</dbReference>
<evidence type="ECO:0000313" key="6">
    <source>
        <dbReference type="Proteomes" id="UP000527616"/>
    </source>
</evidence>
<dbReference type="GO" id="GO:0003700">
    <property type="term" value="F:DNA-binding transcription factor activity"/>
    <property type="evidence" value="ECO:0007669"/>
    <property type="project" value="TreeGrafter"/>
</dbReference>
<dbReference type="SUPFAM" id="SSF47413">
    <property type="entry name" value="lambda repressor-like DNA-binding domains"/>
    <property type="match status" value="1"/>
</dbReference>
<evidence type="ECO:0000256" key="2">
    <source>
        <dbReference type="ARBA" id="ARBA00023125"/>
    </source>
</evidence>
<dbReference type="SUPFAM" id="SSF53822">
    <property type="entry name" value="Periplasmic binding protein-like I"/>
    <property type="match status" value="1"/>
</dbReference>
<organism evidence="5 6">
    <name type="scientific">Naumannella cuiyingiana</name>
    <dbReference type="NCBI Taxonomy" id="1347891"/>
    <lineage>
        <taxon>Bacteria</taxon>
        <taxon>Bacillati</taxon>
        <taxon>Actinomycetota</taxon>
        <taxon>Actinomycetes</taxon>
        <taxon>Propionibacteriales</taxon>
        <taxon>Propionibacteriaceae</taxon>
        <taxon>Naumannella</taxon>
    </lineage>
</organism>
<dbReference type="Gene3D" id="3.40.50.2300">
    <property type="match status" value="2"/>
</dbReference>
<dbReference type="RefSeq" id="WP_179444486.1">
    <property type="nucleotide sequence ID" value="NZ_JACBZS010000001.1"/>
</dbReference>
<reference evidence="5 6" key="1">
    <citation type="submission" date="2020-07" db="EMBL/GenBank/DDBJ databases">
        <title>Sequencing the genomes of 1000 actinobacteria strains.</title>
        <authorList>
            <person name="Klenk H.-P."/>
        </authorList>
    </citation>
    <scope>NUCLEOTIDE SEQUENCE [LARGE SCALE GENOMIC DNA]</scope>
    <source>
        <strain evidence="5 6">DSM 103164</strain>
    </source>
</reference>
<sequence>MSQVDQAARRPTLKQVAARAGVAVSTASLVFSGRGPVSDEMAARVRIAAAELDYAGPDPIARSLRRGRAGVVGVIGEGTLMQALRDPYALGLLDGIMTGLDNTSTGLLLIAQSGSDPEAAIDQIAGTALDAVAFPLCGPRSNPVVEHLAGRGVPMVGTGAPEDDRVVQLTVDNRAAQAEVAAHVRDLGHTRVAHIAMPLNVAEYAVGTPRPFGPAEVTCSDFPDAQQRVRGFRDVFPDGPMITAPVSIEGGQAAARALLAADPRPTAIITQADTLAAGVIRAAEDLGLRVPDDLSVTGFDGVDLPWLPVTLTTIDQGGQAQGRRLAEMMLALARGEKLADEPAPYRLLIGNSTTAPR</sequence>
<name>A0A7Z0D7X8_9ACTN</name>
<gene>
    <name evidence="5" type="ORF">GGQ54_001102</name>
</gene>
<dbReference type="SMART" id="SM00354">
    <property type="entry name" value="HTH_LACI"/>
    <property type="match status" value="1"/>
</dbReference>
<dbReference type="InterPro" id="IPR046335">
    <property type="entry name" value="LacI/GalR-like_sensor"/>
</dbReference>
<keyword evidence="6" id="KW-1185">Reference proteome</keyword>
<dbReference type="CDD" id="cd01392">
    <property type="entry name" value="HTH_LacI"/>
    <property type="match status" value="1"/>
</dbReference>
<dbReference type="PANTHER" id="PTHR30146">
    <property type="entry name" value="LACI-RELATED TRANSCRIPTIONAL REPRESSOR"/>
    <property type="match status" value="1"/>
</dbReference>
<dbReference type="AlphaFoldDB" id="A0A7Z0D7X8"/>
<keyword evidence="1" id="KW-0805">Transcription regulation</keyword>
<dbReference type="InterPro" id="IPR010982">
    <property type="entry name" value="Lambda_DNA-bd_dom_sf"/>
</dbReference>
<dbReference type="InterPro" id="IPR000843">
    <property type="entry name" value="HTH_LacI"/>
</dbReference>
<dbReference type="Proteomes" id="UP000527616">
    <property type="component" value="Unassembled WGS sequence"/>
</dbReference>
<comment type="caution">
    <text evidence="5">The sequence shown here is derived from an EMBL/GenBank/DDBJ whole genome shotgun (WGS) entry which is preliminary data.</text>
</comment>
<dbReference type="EMBL" id="JACBZS010000001">
    <property type="protein sequence ID" value="NYI70542.1"/>
    <property type="molecule type" value="Genomic_DNA"/>
</dbReference>
<protein>
    <submittedName>
        <fullName evidence="5">DNA-binding LacI/PurR family transcriptional regulator</fullName>
    </submittedName>
</protein>
<dbReference type="Pfam" id="PF13377">
    <property type="entry name" value="Peripla_BP_3"/>
    <property type="match status" value="1"/>
</dbReference>
<dbReference type="GO" id="GO:0000976">
    <property type="term" value="F:transcription cis-regulatory region binding"/>
    <property type="evidence" value="ECO:0007669"/>
    <property type="project" value="TreeGrafter"/>
</dbReference>
<proteinExistence type="predicted"/>
<evidence type="ECO:0000256" key="3">
    <source>
        <dbReference type="ARBA" id="ARBA00023163"/>
    </source>
</evidence>
<keyword evidence="2 5" id="KW-0238">DNA-binding</keyword>
<feature type="domain" description="HTH lacI-type" evidence="4">
    <location>
        <begin position="11"/>
        <end position="66"/>
    </location>
</feature>
<accession>A0A7Z0D7X8</accession>
<evidence type="ECO:0000256" key="1">
    <source>
        <dbReference type="ARBA" id="ARBA00023015"/>
    </source>
</evidence>